<gene>
    <name evidence="7" type="primary">LOC115884007</name>
</gene>
<dbReference type="PANTHER" id="PTHR19288:SF93">
    <property type="entry name" value="FI11325P-RELATED"/>
    <property type="match status" value="1"/>
</dbReference>
<proteinExistence type="inferred from homology"/>
<dbReference type="Proteomes" id="UP000504635">
    <property type="component" value="Unplaced"/>
</dbReference>
<dbReference type="NCBIfam" id="TIGR01452">
    <property type="entry name" value="PGP_euk"/>
    <property type="match status" value="1"/>
</dbReference>
<dbReference type="NCBIfam" id="TIGR01460">
    <property type="entry name" value="HAD-SF-IIA"/>
    <property type="match status" value="1"/>
</dbReference>
<evidence type="ECO:0000256" key="4">
    <source>
        <dbReference type="PIRSR" id="PIRSR000915-2"/>
    </source>
</evidence>
<dbReference type="KEGG" id="soy:115884007"/>
<name>A0A6J2Y3N8_SITOR</name>
<dbReference type="Pfam" id="PF13344">
    <property type="entry name" value="Hydrolase_6"/>
    <property type="match status" value="1"/>
</dbReference>
<feature type="binding site" evidence="5">
    <location>
        <position position="33"/>
    </location>
    <ligand>
        <name>Mg(2+)</name>
        <dbReference type="ChEBI" id="CHEBI:18420"/>
    </ligand>
</feature>
<dbReference type="GO" id="GO:0016791">
    <property type="term" value="F:phosphatase activity"/>
    <property type="evidence" value="ECO:0007669"/>
    <property type="project" value="InterPro"/>
</dbReference>
<dbReference type="PIRSF" id="PIRSF000915">
    <property type="entry name" value="PGP-type_phosphatase"/>
    <property type="match status" value="1"/>
</dbReference>
<dbReference type="AlphaFoldDB" id="A0A6J2Y3N8"/>
<dbReference type="InterPro" id="IPR036412">
    <property type="entry name" value="HAD-like_sf"/>
</dbReference>
<reference evidence="7" key="1">
    <citation type="submission" date="2025-08" db="UniProtKB">
        <authorList>
            <consortium name="RefSeq"/>
        </authorList>
    </citation>
    <scope>IDENTIFICATION</scope>
    <source>
        <tissue evidence="7">Gonads</tissue>
    </source>
</reference>
<feature type="binding site" evidence="5">
    <location>
        <position position="249"/>
    </location>
    <ligand>
        <name>Mg(2+)</name>
        <dbReference type="ChEBI" id="CHEBI:18420"/>
    </ligand>
</feature>
<evidence type="ECO:0000256" key="3">
    <source>
        <dbReference type="PIRSR" id="PIRSR000915-1"/>
    </source>
</evidence>
<dbReference type="OrthoDB" id="413953at2759"/>
<feature type="binding site" evidence="4">
    <location>
        <position position="224"/>
    </location>
    <ligand>
        <name>substrate</name>
    </ligand>
</feature>
<comment type="similarity">
    <text evidence="2">Belongs to the HAD-like hydrolase superfamily.</text>
</comment>
<keyword evidence="5" id="KW-0479">Metal-binding</keyword>
<keyword evidence="5" id="KW-0460">Magnesium</keyword>
<dbReference type="InterPro" id="IPR006349">
    <property type="entry name" value="PGP_euk"/>
</dbReference>
<evidence type="ECO:0000256" key="2">
    <source>
        <dbReference type="PIRNR" id="PIRNR000915"/>
    </source>
</evidence>
<sequence>MFLASSLTDLASLSKEDILKFLDSVDTVLFDCDGVLWLENDPLPNSAEVVNRLRNMGKKVLFVTNNSTKIREEFVTKTKRMNIVANKDEIISTSYLVVSYLKNRNFSKKVYLIGSRGIAQELESAGIKYSGLGPDVLNTNVAVAIENFNPDPDVGAVIVGFDEHFSYIKMMKAATYLNKPTCLFLATNTDERFPMPTDIVIPGTGSIVKAVETCALREPLVVGKPNSYIADCLIKEYGVDPNKTLMVGDRCNTDILLGTRCGFQTLLVLSGVTSLEEVKEWKDSGKKEDKDLVPDVYLEKLGDLLQFIE</sequence>
<dbReference type="Pfam" id="PF13242">
    <property type="entry name" value="Hydrolase_like"/>
    <property type="match status" value="1"/>
</dbReference>
<dbReference type="InterPro" id="IPR023214">
    <property type="entry name" value="HAD_sf"/>
</dbReference>
<dbReference type="FunFam" id="3.40.50.1000:FF:000245">
    <property type="entry name" value="4-nitrophenyl phosphatase"/>
    <property type="match status" value="1"/>
</dbReference>
<dbReference type="InParanoid" id="A0A6J2Y3N8"/>
<organism evidence="6 7">
    <name type="scientific">Sitophilus oryzae</name>
    <name type="common">Rice weevil</name>
    <name type="synonym">Curculio oryzae</name>
    <dbReference type="NCBI Taxonomy" id="7048"/>
    <lineage>
        <taxon>Eukaryota</taxon>
        <taxon>Metazoa</taxon>
        <taxon>Ecdysozoa</taxon>
        <taxon>Arthropoda</taxon>
        <taxon>Hexapoda</taxon>
        <taxon>Insecta</taxon>
        <taxon>Pterygota</taxon>
        <taxon>Neoptera</taxon>
        <taxon>Endopterygota</taxon>
        <taxon>Coleoptera</taxon>
        <taxon>Polyphaga</taxon>
        <taxon>Cucujiformia</taxon>
        <taxon>Curculionidae</taxon>
        <taxon>Dryophthorinae</taxon>
        <taxon>Sitophilus</taxon>
    </lineage>
</organism>
<dbReference type="RefSeq" id="XP_030758302.1">
    <property type="nucleotide sequence ID" value="XM_030902442.1"/>
</dbReference>
<evidence type="ECO:0000313" key="7">
    <source>
        <dbReference type="RefSeq" id="XP_030758302.1"/>
    </source>
</evidence>
<dbReference type="GeneID" id="115884007"/>
<keyword evidence="1 2" id="KW-0378">Hydrolase</keyword>
<comment type="cofactor">
    <cofactor evidence="5">
        <name>Mg(2+)</name>
        <dbReference type="ChEBI" id="CHEBI:18420"/>
    </cofactor>
    <text evidence="5">Divalent metal ions. Mg(2+) is the most effective.</text>
</comment>
<protein>
    <submittedName>
        <fullName evidence="7">Glycerol-3-phosphate phosphatase</fullName>
    </submittedName>
</protein>
<feature type="binding site" evidence="5">
    <location>
        <position position="31"/>
    </location>
    <ligand>
        <name>Mg(2+)</name>
        <dbReference type="ChEBI" id="CHEBI:18420"/>
    </ligand>
</feature>
<dbReference type="GO" id="GO:0046872">
    <property type="term" value="F:metal ion binding"/>
    <property type="evidence" value="ECO:0007669"/>
    <property type="project" value="UniProtKB-KW"/>
</dbReference>
<dbReference type="PANTHER" id="PTHR19288">
    <property type="entry name" value="4-NITROPHENYLPHOSPHATASE-RELATED"/>
    <property type="match status" value="1"/>
</dbReference>
<evidence type="ECO:0000256" key="1">
    <source>
        <dbReference type="ARBA" id="ARBA00022801"/>
    </source>
</evidence>
<evidence type="ECO:0000313" key="6">
    <source>
        <dbReference type="Proteomes" id="UP000504635"/>
    </source>
</evidence>
<dbReference type="InterPro" id="IPR006357">
    <property type="entry name" value="HAD-SF_hydro_IIA"/>
</dbReference>
<feature type="active site" description="Proton donor" evidence="3">
    <location>
        <position position="33"/>
    </location>
</feature>
<dbReference type="SUPFAM" id="SSF56784">
    <property type="entry name" value="HAD-like"/>
    <property type="match status" value="1"/>
</dbReference>
<dbReference type="GO" id="GO:0005737">
    <property type="term" value="C:cytoplasm"/>
    <property type="evidence" value="ECO:0007669"/>
    <property type="project" value="TreeGrafter"/>
</dbReference>
<accession>A0A6J2Y3N8</accession>
<evidence type="ECO:0000256" key="5">
    <source>
        <dbReference type="PIRSR" id="PIRSR000915-3"/>
    </source>
</evidence>
<dbReference type="Gene3D" id="3.40.50.1000">
    <property type="entry name" value="HAD superfamily/HAD-like"/>
    <property type="match status" value="2"/>
</dbReference>
<dbReference type="FunCoup" id="A0A6J2Y3N8">
    <property type="interactions" value="1127"/>
</dbReference>
<keyword evidence="6" id="KW-1185">Reference proteome</keyword>
<feature type="active site" description="Nucleophile" evidence="3">
    <location>
        <position position="31"/>
    </location>
</feature>